<dbReference type="AlphaFoldDB" id="A0A5E4SV42"/>
<dbReference type="Pfam" id="PF03009">
    <property type="entry name" value="GDPD"/>
    <property type="match status" value="1"/>
</dbReference>
<dbReference type="SUPFAM" id="SSF51695">
    <property type="entry name" value="PLC-like phosphodiesterases"/>
    <property type="match status" value="1"/>
</dbReference>
<gene>
    <name evidence="2" type="ORF">PTE30175_00984</name>
</gene>
<dbReference type="Gene3D" id="3.20.20.190">
    <property type="entry name" value="Phosphatidylinositol (PI) phosphodiesterase"/>
    <property type="match status" value="1"/>
</dbReference>
<dbReference type="OrthoDB" id="9795622at2"/>
<dbReference type="InterPro" id="IPR017946">
    <property type="entry name" value="PLC-like_Pdiesterase_TIM-brl"/>
</dbReference>
<evidence type="ECO:0000313" key="2">
    <source>
        <dbReference type="EMBL" id="VVD79497.1"/>
    </source>
</evidence>
<reference evidence="2 3" key="1">
    <citation type="submission" date="2019-08" db="EMBL/GenBank/DDBJ databases">
        <authorList>
            <person name="Peeters C."/>
        </authorList>
    </citation>
    <scope>NUCLEOTIDE SEQUENCE [LARGE SCALE GENOMIC DNA]</scope>
    <source>
        <strain evidence="2 3">LMG 30175</strain>
    </source>
</reference>
<name>A0A5E4SV42_9BURK</name>
<protein>
    <submittedName>
        <fullName evidence="2">Glycerophosphodiester phosphodiesterase</fullName>
    </submittedName>
</protein>
<dbReference type="PANTHER" id="PTHR46211:SF1">
    <property type="entry name" value="GLYCEROPHOSPHODIESTER PHOSPHODIESTERASE, CYTOPLASMIC"/>
    <property type="match status" value="1"/>
</dbReference>
<dbReference type="EMBL" id="CABPRZ010000003">
    <property type="protein sequence ID" value="VVD79497.1"/>
    <property type="molecule type" value="Genomic_DNA"/>
</dbReference>
<dbReference type="GO" id="GO:0008081">
    <property type="term" value="F:phosphoric diester hydrolase activity"/>
    <property type="evidence" value="ECO:0007669"/>
    <property type="project" value="InterPro"/>
</dbReference>
<dbReference type="Proteomes" id="UP000414233">
    <property type="component" value="Unassembled WGS sequence"/>
</dbReference>
<evidence type="ECO:0000313" key="3">
    <source>
        <dbReference type="Proteomes" id="UP000414233"/>
    </source>
</evidence>
<feature type="domain" description="GP-PDE" evidence="1">
    <location>
        <begin position="20"/>
        <end position="257"/>
    </location>
</feature>
<dbReference type="CDD" id="cd08562">
    <property type="entry name" value="GDPD_EcUgpQ_like"/>
    <property type="match status" value="1"/>
</dbReference>
<proteinExistence type="predicted"/>
<dbReference type="InterPro" id="IPR030395">
    <property type="entry name" value="GP_PDE_dom"/>
</dbReference>
<evidence type="ECO:0000259" key="1">
    <source>
        <dbReference type="PROSITE" id="PS51704"/>
    </source>
</evidence>
<dbReference type="PROSITE" id="PS51704">
    <property type="entry name" value="GP_PDE"/>
    <property type="match status" value="1"/>
</dbReference>
<organism evidence="2 3">
    <name type="scientific">Pandoraea terrae</name>
    <dbReference type="NCBI Taxonomy" id="1537710"/>
    <lineage>
        <taxon>Bacteria</taxon>
        <taxon>Pseudomonadati</taxon>
        <taxon>Pseudomonadota</taxon>
        <taxon>Betaproteobacteria</taxon>
        <taxon>Burkholderiales</taxon>
        <taxon>Burkholderiaceae</taxon>
        <taxon>Pandoraea</taxon>
    </lineage>
</organism>
<sequence>MSAPKPVIAPRPLWPGWPYPRIVAHRGGGKLAPENTLAAFDMGASLGLKMVEFDAKLSKDNVVFLLHDDDVDRTSNGHGPAAAMTYAEIAALDAGSWFDARFAGQAMPTLAEVAARCATHGLAANIEIKPCPGREAETGRCVALAVRDLWQGKQAPVLSSFSYEALEAAAVAAPELPRGMLYEAVPAHWRDDAQALQTVSLHASHTHLEGPLVAAIKASGLNILAYTVNEPDRARELAAWGVDAICTDRIDLIGADFLE</sequence>
<accession>A0A5E4SV42</accession>
<keyword evidence="3" id="KW-1185">Reference proteome</keyword>
<dbReference type="GO" id="GO:0006629">
    <property type="term" value="P:lipid metabolic process"/>
    <property type="evidence" value="ECO:0007669"/>
    <property type="project" value="InterPro"/>
</dbReference>
<dbReference type="PANTHER" id="PTHR46211">
    <property type="entry name" value="GLYCEROPHOSPHORYL DIESTER PHOSPHODIESTERASE"/>
    <property type="match status" value="1"/>
</dbReference>
<dbReference type="RefSeq" id="WP_150695927.1">
    <property type="nucleotide sequence ID" value="NZ_CABPRZ010000003.1"/>
</dbReference>
<dbReference type="NCBIfam" id="NF006989">
    <property type="entry name" value="PRK09454.1"/>
    <property type="match status" value="1"/>
</dbReference>